<gene>
    <name evidence="1" type="ORF">PO878_03510</name>
</gene>
<accession>A0AAE9Y6F7</accession>
<sequence length="96" mass="10855">MTDLDTVPLTDRDRAILDFERSWWTRGGVKETAIGEELELSASRYYALLAEIMDMPAAMDHDPLLVRRLRRLRDARRRSRAAGAEAARDADAGGRP</sequence>
<organism evidence="1 2">
    <name type="scientific">Iamia majanohamensis</name>
    <dbReference type="NCBI Taxonomy" id="467976"/>
    <lineage>
        <taxon>Bacteria</taxon>
        <taxon>Bacillati</taxon>
        <taxon>Actinomycetota</taxon>
        <taxon>Acidimicrobiia</taxon>
        <taxon>Acidimicrobiales</taxon>
        <taxon>Iamiaceae</taxon>
        <taxon>Iamia</taxon>
    </lineage>
</organism>
<dbReference type="KEGG" id="ima:PO878_03510"/>
<dbReference type="Pfam" id="PF11662">
    <property type="entry name" value="DUF3263"/>
    <property type="match status" value="1"/>
</dbReference>
<evidence type="ECO:0000313" key="2">
    <source>
        <dbReference type="Proteomes" id="UP001216390"/>
    </source>
</evidence>
<reference evidence="1" key="1">
    <citation type="submission" date="2023-01" db="EMBL/GenBank/DDBJ databases">
        <title>The diversity of Class Acidimicrobiia in South China Sea sediment environments and the proposal of Iamia marina sp. nov., a novel species of the genus Iamia.</title>
        <authorList>
            <person name="He Y."/>
            <person name="Tian X."/>
        </authorList>
    </citation>
    <scope>NUCLEOTIDE SEQUENCE</scope>
    <source>
        <strain evidence="1">DSM 19957</strain>
    </source>
</reference>
<dbReference type="Proteomes" id="UP001216390">
    <property type="component" value="Chromosome"/>
</dbReference>
<protein>
    <submittedName>
        <fullName evidence="1">DUF3263 domain-containing protein</fullName>
    </submittedName>
</protein>
<proteinExistence type="predicted"/>
<keyword evidence="2" id="KW-1185">Reference proteome</keyword>
<dbReference type="AlphaFoldDB" id="A0AAE9Y6F7"/>
<dbReference type="EMBL" id="CP116942">
    <property type="protein sequence ID" value="WCO67790.1"/>
    <property type="molecule type" value="Genomic_DNA"/>
</dbReference>
<dbReference type="InterPro" id="IPR021678">
    <property type="entry name" value="DUF3263"/>
</dbReference>
<evidence type="ECO:0000313" key="1">
    <source>
        <dbReference type="EMBL" id="WCO67790.1"/>
    </source>
</evidence>
<dbReference type="RefSeq" id="WP_272737310.1">
    <property type="nucleotide sequence ID" value="NZ_CP116942.1"/>
</dbReference>
<name>A0AAE9Y6F7_9ACTN</name>